<keyword evidence="2" id="KW-0732">Signal</keyword>
<reference evidence="3 4" key="1">
    <citation type="submission" date="2023-03" db="EMBL/GenBank/DDBJ databases">
        <title>Genome sequence of Lichtheimia ornata CBS 291.66.</title>
        <authorList>
            <person name="Mohabir J.T."/>
            <person name="Shea T.P."/>
            <person name="Kurbessoian T."/>
            <person name="Berby B."/>
            <person name="Fontaine J."/>
            <person name="Livny J."/>
            <person name="Gnirke A."/>
            <person name="Stajich J.E."/>
            <person name="Cuomo C.A."/>
        </authorList>
    </citation>
    <scope>NUCLEOTIDE SEQUENCE [LARGE SCALE GENOMIC DNA]</scope>
    <source>
        <strain evidence="3">CBS 291.66</strain>
    </source>
</reference>
<comment type="caution">
    <text evidence="3">The sequence shown here is derived from an EMBL/GenBank/DDBJ whole genome shotgun (WGS) entry which is preliminary data.</text>
</comment>
<dbReference type="EMBL" id="JARTCD010000063">
    <property type="protein sequence ID" value="KAJ8654328.1"/>
    <property type="molecule type" value="Genomic_DNA"/>
</dbReference>
<evidence type="ECO:0000256" key="2">
    <source>
        <dbReference type="SAM" id="SignalP"/>
    </source>
</evidence>
<sequence length="196" mass="21614">MNCGFFIMRMLISMTKSILCESVRAWTYLISGSFKCWSIQVHIQLPPANDCSSSTHHVDPMNVLIPESLTEWASSRRTHPTTAPPAFLDTTTSRVHSSTNTKRNSIHSSGCNRQSLLRMTKVAIHSSSFGYFPSMESGFAQGVLCFHYTPGEIESSSDSDAESSSQSSSQATTRAMTAPPLRRQRSMLSQAMAPLQ</sequence>
<dbReference type="AlphaFoldDB" id="A0AAD7UWE5"/>
<name>A0AAD7UWE5_9FUNG</name>
<proteinExistence type="predicted"/>
<feature type="chain" id="PRO_5042154241" evidence="2">
    <location>
        <begin position="26"/>
        <end position="196"/>
    </location>
</feature>
<feature type="compositionally biased region" description="Polar residues" evidence="1">
    <location>
        <begin position="89"/>
        <end position="109"/>
    </location>
</feature>
<evidence type="ECO:0000313" key="4">
    <source>
        <dbReference type="Proteomes" id="UP001234581"/>
    </source>
</evidence>
<feature type="region of interest" description="Disordered" evidence="1">
    <location>
        <begin position="154"/>
        <end position="196"/>
    </location>
</feature>
<feature type="signal peptide" evidence="2">
    <location>
        <begin position="1"/>
        <end position="25"/>
    </location>
</feature>
<protein>
    <submittedName>
        <fullName evidence="3">Uncharacterized protein</fullName>
    </submittedName>
</protein>
<gene>
    <name evidence="3" type="ORF">O0I10_010024</name>
</gene>
<dbReference type="Proteomes" id="UP001234581">
    <property type="component" value="Unassembled WGS sequence"/>
</dbReference>
<evidence type="ECO:0000313" key="3">
    <source>
        <dbReference type="EMBL" id="KAJ8654328.1"/>
    </source>
</evidence>
<evidence type="ECO:0000256" key="1">
    <source>
        <dbReference type="SAM" id="MobiDB-lite"/>
    </source>
</evidence>
<feature type="compositionally biased region" description="Low complexity" evidence="1">
    <location>
        <begin position="162"/>
        <end position="171"/>
    </location>
</feature>
<organism evidence="3 4">
    <name type="scientific">Lichtheimia ornata</name>
    <dbReference type="NCBI Taxonomy" id="688661"/>
    <lineage>
        <taxon>Eukaryota</taxon>
        <taxon>Fungi</taxon>
        <taxon>Fungi incertae sedis</taxon>
        <taxon>Mucoromycota</taxon>
        <taxon>Mucoromycotina</taxon>
        <taxon>Mucoromycetes</taxon>
        <taxon>Mucorales</taxon>
        <taxon>Lichtheimiaceae</taxon>
        <taxon>Lichtheimia</taxon>
    </lineage>
</organism>
<feature type="region of interest" description="Disordered" evidence="1">
    <location>
        <begin position="79"/>
        <end position="109"/>
    </location>
</feature>
<keyword evidence="4" id="KW-1185">Reference proteome</keyword>
<dbReference type="RefSeq" id="XP_058339242.1">
    <property type="nucleotide sequence ID" value="XM_058490007.1"/>
</dbReference>
<dbReference type="GeneID" id="83217428"/>
<accession>A0AAD7UWE5</accession>